<keyword evidence="12" id="KW-0966">Cell projection</keyword>
<feature type="coiled-coil region" evidence="11">
    <location>
        <begin position="11"/>
        <end position="52"/>
    </location>
</feature>
<evidence type="ECO:0000256" key="9">
    <source>
        <dbReference type="ARBA" id="ARBA00023136"/>
    </source>
</evidence>
<evidence type="ECO:0000256" key="4">
    <source>
        <dbReference type="ARBA" id="ARBA00022448"/>
    </source>
</evidence>
<keyword evidence="11" id="KW-0175">Coiled coil</keyword>
<evidence type="ECO:0000256" key="3">
    <source>
        <dbReference type="ARBA" id="ARBA00020392"/>
    </source>
</evidence>
<comment type="similarity">
    <text evidence="2">Belongs to the FliJ family.</text>
</comment>
<dbReference type="PANTHER" id="PTHR38786:SF1">
    <property type="entry name" value="FLAGELLAR FLIJ PROTEIN"/>
    <property type="match status" value="1"/>
</dbReference>
<dbReference type="InterPro" id="IPR053716">
    <property type="entry name" value="Flag_assembly_chemotaxis_eff"/>
</dbReference>
<comment type="caution">
    <text evidence="12">The sequence shown here is derived from an EMBL/GenBank/DDBJ whole genome shotgun (WGS) entry which is preliminary data.</text>
</comment>
<dbReference type="InterPro" id="IPR012823">
    <property type="entry name" value="Flagell_FliJ"/>
</dbReference>
<evidence type="ECO:0000256" key="8">
    <source>
        <dbReference type="ARBA" id="ARBA00022927"/>
    </source>
</evidence>
<keyword evidence="4" id="KW-0813">Transport</keyword>
<evidence type="ECO:0000256" key="10">
    <source>
        <dbReference type="ARBA" id="ARBA00023225"/>
    </source>
</evidence>
<evidence type="ECO:0000256" key="2">
    <source>
        <dbReference type="ARBA" id="ARBA00010004"/>
    </source>
</evidence>
<evidence type="ECO:0000256" key="6">
    <source>
        <dbReference type="ARBA" id="ARBA00022500"/>
    </source>
</evidence>
<name>A0ABT0YKW4_9BURK</name>
<keyword evidence="9" id="KW-0472">Membrane</keyword>
<dbReference type="Proteomes" id="UP001165541">
    <property type="component" value="Unassembled WGS sequence"/>
</dbReference>
<dbReference type="RefSeq" id="WP_251777588.1">
    <property type="nucleotide sequence ID" value="NZ_JAMKFE010000004.1"/>
</dbReference>
<dbReference type="InterPro" id="IPR052570">
    <property type="entry name" value="FliJ"/>
</dbReference>
<dbReference type="Gene3D" id="1.10.287.1700">
    <property type="match status" value="1"/>
</dbReference>
<proteinExistence type="inferred from homology"/>
<evidence type="ECO:0000256" key="5">
    <source>
        <dbReference type="ARBA" id="ARBA00022475"/>
    </source>
</evidence>
<protein>
    <recommendedName>
        <fullName evidence="3">Flagellar FliJ protein</fullName>
    </recommendedName>
</protein>
<organism evidence="12 13">
    <name type="scientific">Caldimonas mangrovi</name>
    <dbReference type="NCBI Taxonomy" id="2944811"/>
    <lineage>
        <taxon>Bacteria</taxon>
        <taxon>Pseudomonadati</taxon>
        <taxon>Pseudomonadota</taxon>
        <taxon>Betaproteobacteria</taxon>
        <taxon>Burkholderiales</taxon>
        <taxon>Sphaerotilaceae</taxon>
        <taxon>Caldimonas</taxon>
    </lineage>
</organism>
<sequence>MSRMQALTVALEHAEKERDAALLVMQRAAAQLDAAQRQATQLHDYRAEYQQRWSTQFKREGTIDILHCYQNFMARLNTAIEQQQRIAEQARLGHQRAQEALMERETRAASIRKLIERRAAEQALAQGRHDQKATDEQASRISWASRAHLLTA</sequence>
<evidence type="ECO:0000256" key="1">
    <source>
        <dbReference type="ARBA" id="ARBA00004413"/>
    </source>
</evidence>
<comment type="subcellular location">
    <subcellularLocation>
        <location evidence="1">Cell membrane</location>
        <topology evidence="1">Peripheral membrane protein</topology>
        <orientation evidence="1">Cytoplasmic side</orientation>
    </subcellularLocation>
</comment>
<keyword evidence="6" id="KW-0145">Chemotaxis</keyword>
<evidence type="ECO:0000313" key="13">
    <source>
        <dbReference type="Proteomes" id="UP001165541"/>
    </source>
</evidence>
<keyword evidence="13" id="KW-1185">Reference proteome</keyword>
<keyword evidence="12" id="KW-0282">Flagellum</keyword>
<keyword evidence="8" id="KW-0653">Protein transport</keyword>
<dbReference type="PANTHER" id="PTHR38786">
    <property type="entry name" value="FLAGELLAR FLIJ PROTEIN"/>
    <property type="match status" value="1"/>
</dbReference>
<accession>A0ABT0YKW4</accession>
<dbReference type="NCBIfam" id="TIGR02473">
    <property type="entry name" value="flagell_FliJ"/>
    <property type="match status" value="1"/>
</dbReference>
<dbReference type="EMBL" id="JAMKFE010000004">
    <property type="protein sequence ID" value="MCM5679374.1"/>
    <property type="molecule type" value="Genomic_DNA"/>
</dbReference>
<keyword evidence="10" id="KW-1006">Bacterial flagellum protein export</keyword>
<gene>
    <name evidence="12" type="primary">fliJ</name>
    <name evidence="12" type="ORF">M8A51_07500</name>
</gene>
<evidence type="ECO:0000313" key="12">
    <source>
        <dbReference type="EMBL" id="MCM5679374.1"/>
    </source>
</evidence>
<reference evidence="12" key="1">
    <citation type="submission" date="2022-05" db="EMBL/GenBank/DDBJ databases">
        <title>Schlegelella sp. nov., isolated from mangrove soil.</title>
        <authorList>
            <person name="Liu Y."/>
            <person name="Ge X."/>
            <person name="Liu W."/>
        </authorList>
    </citation>
    <scope>NUCLEOTIDE SEQUENCE</scope>
    <source>
        <strain evidence="12">S2-27</strain>
    </source>
</reference>
<keyword evidence="7" id="KW-1005">Bacterial flagellum biogenesis</keyword>
<evidence type="ECO:0000256" key="7">
    <source>
        <dbReference type="ARBA" id="ARBA00022795"/>
    </source>
</evidence>
<dbReference type="Pfam" id="PF02050">
    <property type="entry name" value="FliJ"/>
    <property type="match status" value="1"/>
</dbReference>
<keyword evidence="12" id="KW-0969">Cilium</keyword>
<evidence type="ECO:0000256" key="11">
    <source>
        <dbReference type="SAM" id="Coils"/>
    </source>
</evidence>
<keyword evidence="5" id="KW-1003">Cell membrane</keyword>